<name>A0A6N2ML64_SALVM</name>
<evidence type="ECO:0000313" key="1">
    <source>
        <dbReference type="EMBL" id="VFU54010.1"/>
    </source>
</evidence>
<dbReference type="Gene3D" id="1.25.10.10">
    <property type="entry name" value="Leucine-rich Repeat Variant"/>
    <property type="match status" value="1"/>
</dbReference>
<gene>
    <name evidence="1" type="ORF">SVIM_LOCUS375924</name>
</gene>
<reference evidence="1" key="1">
    <citation type="submission" date="2019-03" db="EMBL/GenBank/DDBJ databases">
        <authorList>
            <person name="Mank J."/>
            <person name="Almeida P."/>
        </authorList>
    </citation>
    <scope>NUCLEOTIDE SEQUENCE</scope>
    <source>
        <strain evidence="1">78183</strain>
    </source>
</reference>
<sequence length="92" mass="10348">MTAIWTVIGKDKFSDDTQQAVQLLASTPISNLDIHDPMIIQGLKAWGRLCKCLGQKFQPYMEVAIPCMGQTLQMFSHKFPPYMEVAIPCMEA</sequence>
<dbReference type="EMBL" id="CAADRP010001824">
    <property type="protein sequence ID" value="VFU54010.1"/>
    <property type="molecule type" value="Genomic_DNA"/>
</dbReference>
<dbReference type="InterPro" id="IPR011989">
    <property type="entry name" value="ARM-like"/>
</dbReference>
<organism evidence="1">
    <name type="scientific">Salix viminalis</name>
    <name type="common">Common osier</name>
    <name type="synonym">Basket willow</name>
    <dbReference type="NCBI Taxonomy" id="40686"/>
    <lineage>
        <taxon>Eukaryota</taxon>
        <taxon>Viridiplantae</taxon>
        <taxon>Streptophyta</taxon>
        <taxon>Embryophyta</taxon>
        <taxon>Tracheophyta</taxon>
        <taxon>Spermatophyta</taxon>
        <taxon>Magnoliopsida</taxon>
        <taxon>eudicotyledons</taxon>
        <taxon>Gunneridae</taxon>
        <taxon>Pentapetalae</taxon>
        <taxon>rosids</taxon>
        <taxon>fabids</taxon>
        <taxon>Malpighiales</taxon>
        <taxon>Salicaceae</taxon>
        <taxon>Saliceae</taxon>
        <taxon>Salix</taxon>
    </lineage>
</organism>
<proteinExistence type="predicted"/>
<dbReference type="AlphaFoldDB" id="A0A6N2ML64"/>
<accession>A0A6N2ML64</accession>
<protein>
    <submittedName>
        <fullName evidence="1">Uncharacterized protein</fullName>
    </submittedName>
</protein>